<sequence>MSRARGFTLLEILVVLAIAGIVLAFAANAVRQGFQQSRVRDAAVSLAADLQNIRSNAWRSNTTTQLDLLSATSYSFTINGQTTTRTLPAGISIDGGGNTQVRYSAPNAENTQSNPVVFTVSGTSGTQPIQVRVVGVTGKVIVQ</sequence>
<keyword evidence="3" id="KW-0574">Periplasm</keyword>
<reference evidence="5 6" key="1">
    <citation type="submission" date="2018-08" db="EMBL/GenBank/DDBJ databases">
        <title>Meiothermus granaticius genome AF-68 sequencing project.</title>
        <authorList>
            <person name="Da Costa M.S."/>
            <person name="Albuquerque L."/>
            <person name="Raposo P."/>
            <person name="Froufe H.J.C."/>
            <person name="Barroso C.S."/>
            <person name="Egas C."/>
        </authorList>
    </citation>
    <scope>NUCLEOTIDE SEQUENCE [LARGE SCALE GENOMIC DNA]</scope>
    <source>
        <strain evidence="5 6">AF-68</strain>
    </source>
</reference>
<dbReference type="InterPro" id="IPR012902">
    <property type="entry name" value="N_methyl_site"/>
</dbReference>
<keyword evidence="4" id="KW-0998">Cell outer membrane</keyword>
<proteinExistence type="predicted"/>
<dbReference type="AlphaFoldDB" id="A0A399F5Q7"/>
<name>A0A399F5Q7_9DEIN</name>
<dbReference type="Pfam" id="PF07963">
    <property type="entry name" value="N_methyl"/>
    <property type="match status" value="1"/>
</dbReference>
<accession>A0A399F5Q7</accession>
<dbReference type="PROSITE" id="PS00409">
    <property type="entry name" value="PROKAR_NTER_METHYL"/>
    <property type="match status" value="1"/>
</dbReference>
<dbReference type="EMBL" id="QWLB01000025">
    <property type="protein sequence ID" value="RIH92097.1"/>
    <property type="molecule type" value="Genomic_DNA"/>
</dbReference>
<evidence type="ECO:0000256" key="4">
    <source>
        <dbReference type="ARBA" id="ARBA00023237"/>
    </source>
</evidence>
<comment type="subcellular location">
    <subcellularLocation>
        <location evidence="1">Cell outer membrane</location>
        <topology evidence="1">Single-pass membrane protein</topology>
    </subcellularLocation>
    <subcellularLocation>
        <location evidence="2">Periplasm</location>
    </subcellularLocation>
</comment>
<evidence type="ECO:0000256" key="2">
    <source>
        <dbReference type="ARBA" id="ARBA00004418"/>
    </source>
</evidence>
<dbReference type="GO" id="GO:0042597">
    <property type="term" value="C:periplasmic space"/>
    <property type="evidence" value="ECO:0007669"/>
    <property type="project" value="UniProtKB-SubCell"/>
</dbReference>
<keyword evidence="4" id="KW-0472">Membrane</keyword>
<dbReference type="Proteomes" id="UP000266178">
    <property type="component" value="Unassembled WGS sequence"/>
</dbReference>
<dbReference type="GO" id="GO:0009279">
    <property type="term" value="C:cell outer membrane"/>
    <property type="evidence" value="ECO:0007669"/>
    <property type="project" value="UniProtKB-SubCell"/>
</dbReference>
<evidence type="ECO:0000256" key="1">
    <source>
        <dbReference type="ARBA" id="ARBA00004203"/>
    </source>
</evidence>
<evidence type="ECO:0000313" key="6">
    <source>
        <dbReference type="Proteomes" id="UP000266178"/>
    </source>
</evidence>
<dbReference type="Gene3D" id="3.30.700.10">
    <property type="entry name" value="Glycoprotein, Type 4 Pilin"/>
    <property type="match status" value="1"/>
</dbReference>
<dbReference type="InterPro" id="IPR045584">
    <property type="entry name" value="Pilin-like"/>
</dbReference>
<comment type="caution">
    <text evidence="5">The sequence shown here is derived from an EMBL/GenBank/DDBJ whole genome shotgun (WGS) entry which is preliminary data.</text>
</comment>
<gene>
    <name evidence="5" type="ORF">Mgrana_01974</name>
</gene>
<organism evidence="5 6">
    <name type="scientific">Meiothermus granaticius NBRC 107808</name>
    <dbReference type="NCBI Taxonomy" id="1227551"/>
    <lineage>
        <taxon>Bacteria</taxon>
        <taxon>Thermotogati</taxon>
        <taxon>Deinococcota</taxon>
        <taxon>Deinococci</taxon>
        <taxon>Thermales</taxon>
        <taxon>Thermaceae</taxon>
        <taxon>Meiothermus</taxon>
    </lineage>
</organism>
<dbReference type="RefSeq" id="WP_170146443.1">
    <property type="nucleotide sequence ID" value="NZ_BJXM01000004.1"/>
</dbReference>
<protein>
    <submittedName>
        <fullName evidence="5">Type II secretion system protein H</fullName>
    </submittedName>
</protein>
<dbReference type="NCBIfam" id="TIGR02532">
    <property type="entry name" value="IV_pilin_GFxxxE"/>
    <property type="match status" value="1"/>
</dbReference>
<keyword evidence="6" id="KW-1185">Reference proteome</keyword>
<evidence type="ECO:0000313" key="5">
    <source>
        <dbReference type="EMBL" id="RIH92097.1"/>
    </source>
</evidence>
<evidence type="ECO:0000256" key="3">
    <source>
        <dbReference type="ARBA" id="ARBA00022764"/>
    </source>
</evidence>
<dbReference type="SUPFAM" id="SSF54523">
    <property type="entry name" value="Pili subunits"/>
    <property type="match status" value="1"/>
</dbReference>